<dbReference type="PANTHER" id="PTHR32097:SF18">
    <property type="entry name" value="RING-TYPE DOMAIN-CONTAINING PROTEIN"/>
    <property type="match status" value="1"/>
</dbReference>
<dbReference type="SUPFAM" id="SSF57850">
    <property type="entry name" value="RING/U-box"/>
    <property type="match status" value="1"/>
</dbReference>
<dbReference type="AlphaFoldDB" id="A0A7W3RBC1"/>
<proteinExistence type="predicted"/>
<name>A0A7W3RBC1_9ACTN</name>
<dbReference type="PANTHER" id="PTHR32097">
    <property type="entry name" value="CAMP-BINDING PROTEIN 1-RELATED"/>
    <property type="match status" value="1"/>
</dbReference>
<protein>
    <recommendedName>
        <fullName evidence="1">RING-type domain-containing protein</fullName>
    </recommendedName>
</protein>
<gene>
    <name evidence="2" type="ORF">HNR21_005709</name>
</gene>
<sequence>MLLRHRRVVVPELFAGATGRGDGAEAGVALLEGDLLARGFLLSAPLRRRLAAMPAQALAAAGTGLLEAVDAELGGGVPHVPLFRGFPGSVPADTAELYVLRVFSLLLQEPEQPCVLCARVGTVHPVSPCAHLVCRACWDGSDYSGCPICHRRIDPDDPFLRPSRPSVLKAGEKAATPSGPAALLTLGDADETARDLLTAMLTRQIPLPAGDLADLEVLVRHLGPDAVPDQIPVRENRAVVLACLLPAAPAEAMRDLLARYTDTATDVLRTLSVLAGGDAGLRLVPPRHRSLPRPVRRAVLAHLDALPFPALAEDMARHPQRWKRMAEVLHPFEHHRRHPDAALAFALIRRTPVYERTSLGRALRQTAARHPDVVRVDGERLRRVTFGTRLEEALRAGDRASALRLAAERPGELARRLVHLLRFAGPDGAEEVCARLRRAAPRVSPAVLVSALTQLRIPAGGTRLFLPRGGQSLIWYELDRRDPLPDAVRERAAEVIEGELLRRAGSLPPVGHAVLDEALADLAIPVAQRSASSALLRMSRGSVQPLPGGGRFRLFLHWMEPEGVRVDLDLSVAFYDEHGRYLGTCDYTDLRFAGDAAVHSGDLTSAPPPQGASEFVDLRPKRLREAGVRRAVVAVFSYNDVPFEKLQRGFAGVMRHPGGRLFDPAAVTQRFDLTGPAKVLVPFTMDLEAGTLRWADLNLSALWQTHYAHAYHKGLAEMAQALDAVFDAPGRPTLWDAARWHAAARAEEVTVRRRDGAFLRYRRGDGEDARAFAARLGFPEGADARVDDAGAGSAGFAALVRGNLEPATGADVFALYPWRLDATRLRLLDAAGLIGALAPAQEVTPGTRSAARSR</sequence>
<dbReference type="CDD" id="cd16528">
    <property type="entry name" value="RING-HC_prokRING"/>
    <property type="match status" value="1"/>
</dbReference>
<dbReference type="InterPro" id="IPR001841">
    <property type="entry name" value="Znf_RING"/>
</dbReference>
<dbReference type="CDD" id="cd06974">
    <property type="entry name" value="TerD_like"/>
    <property type="match status" value="1"/>
</dbReference>
<accession>A0A7W3RBC1</accession>
<evidence type="ECO:0000313" key="2">
    <source>
        <dbReference type="EMBL" id="MBA9006827.1"/>
    </source>
</evidence>
<dbReference type="PROSITE" id="PS50089">
    <property type="entry name" value="ZF_RING_2"/>
    <property type="match status" value="1"/>
</dbReference>
<reference evidence="2 3" key="1">
    <citation type="submission" date="2020-08" db="EMBL/GenBank/DDBJ databases">
        <title>Sequencing the genomes of 1000 actinobacteria strains.</title>
        <authorList>
            <person name="Klenk H.-P."/>
        </authorList>
    </citation>
    <scope>NUCLEOTIDE SEQUENCE [LARGE SCALE GENOMIC DNA]</scope>
    <source>
        <strain evidence="2 3">DSM 45823</strain>
    </source>
</reference>
<dbReference type="InterPro" id="IPR003325">
    <property type="entry name" value="TerD"/>
</dbReference>
<keyword evidence="3" id="KW-1185">Reference proteome</keyword>
<feature type="domain" description="RING-type" evidence="1">
    <location>
        <begin position="114"/>
        <end position="150"/>
    </location>
</feature>
<dbReference type="Gene3D" id="2.60.60.30">
    <property type="entry name" value="sav2460 like domains"/>
    <property type="match status" value="1"/>
</dbReference>
<dbReference type="Proteomes" id="UP000539313">
    <property type="component" value="Unassembled WGS sequence"/>
</dbReference>
<comment type="caution">
    <text evidence="2">The sequence shown here is derived from an EMBL/GenBank/DDBJ whole genome shotgun (WGS) entry which is preliminary data.</text>
</comment>
<evidence type="ECO:0000259" key="1">
    <source>
        <dbReference type="PROSITE" id="PS50089"/>
    </source>
</evidence>
<dbReference type="EMBL" id="JACJII010000001">
    <property type="protein sequence ID" value="MBA9006827.1"/>
    <property type="molecule type" value="Genomic_DNA"/>
</dbReference>
<dbReference type="Pfam" id="PF14447">
    <property type="entry name" value="Prok-RING_4"/>
    <property type="match status" value="1"/>
</dbReference>
<dbReference type="NCBIfam" id="NF041916">
    <property type="entry name" value="RING_SCO0854"/>
    <property type="match status" value="1"/>
</dbReference>
<dbReference type="InterPro" id="IPR051324">
    <property type="entry name" value="Stress/Tellurium_Resist"/>
</dbReference>
<dbReference type="RefSeq" id="WP_312881369.1">
    <property type="nucleotide sequence ID" value="NZ_JACJII010000001.1"/>
</dbReference>
<evidence type="ECO:0000313" key="3">
    <source>
        <dbReference type="Proteomes" id="UP000539313"/>
    </source>
</evidence>
<organism evidence="2 3">
    <name type="scientific">Thermomonospora cellulosilytica</name>
    <dbReference type="NCBI Taxonomy" id="1411118"/>
    <lineage>
        <taxon>Bacteria</taxon>
        <taxon>Bacillati</taxon>
        <taxon>Actinomycetota</taxon>
        <taxon>Actinomycetes</taxon>
        <taxon>Streptosporangiales</taxon>
        <taxon>Thermomonosporaceae</taxon>
        <taxon>Thermomonospora</taxon>
    </lineage>
</organism>